<dbReference type="Gene3D" id="3.80.10.10">
    <property type="entry name" value="Ribonuclease Inhibitor"/>
    <property type="match status" value="2"/>
</dbReference>
<dbReference type="EMBL" id="JACRTF010000001">
    <property type="protein sequence ID" value="MBC8594309.1"/>
    <property type="molecule type" value="Genomic_DNA"/>
</dbReference>
<dbReference type="Pfam" id="PF13306">
    <property type="entry name" value="LRR_5"/>
    <property type="match status" value="2"/>
</dbReference>
<comment type="caution">
    <text evidence="2">The sequence shown here is derived from an EMBL/GenBank/DDBJ whole genome shotgun (WGS) entry which is preliminary data.</text>
</comment>
<evidence type="ECO:0000313" key="3">
    <source>
        <dbReference type="Proteomes" id="UP000651085"/>
    </source>
</evidence>
<feature type="chain" id="PRO_5037725457" evidence="1">
    <location>
        <begin position="22"/>
        <end position="349"/>
    </location>
</feature>
<dbReference type="RefSeq" id="WP_262435405.1">
    <property type="nucleotide sequence ID" value="NZ_JACRTF010000001.1"/>
</dbReference>
<dbReference type="Proteomes" id="UP000651085">
    <property type="component" value="Unassembled WGS sequence"/>
</dbReference>
<name>A0A926F9G5_9BACT</name>
<evidence type="ECO:0000313" key="2">
    <source>
        <dbReference type="EMBL" id="MBC8594309.1"/>
    </source>
</evidence>
<protein>
    <submittedName>
        <fullName evidence="2">Leucine-rich repeat domain-containing protein</fullName>
    </submittedName>
</protein>
<dbReference type="SUPFAM" id="SSF52058">
    <property type="entry name" value="L domain-like"/>
    <property type="match status" value="1"/>
</dbReference>
<proteinExistence type="predicted"/>
<organism evidence="2 3">
    <name type="scientific">Jilunia laotingensis</name>
    <dbReference type="NCBI Taxonomy" id="2763675"/>
    <lineage>
        <taxon>Bacteria</taxon>
        <taxon>Pseudomonadati</taxon>
        <taxon>Bacteroidota</taxon>
        <taxon>Bacteroidia</taxon>
        <taxon>Bacteroidales</taxon>
        <taxon>Bacteroidaceae</taxon>
        <taxon>Jilunia</taxon>
    </lineage>
</organism>
<evidence type="ECO:0000256" key="1">
    <source>
        <dbReference type="SAM" id="SignalP"/>
    </source>
</evidence>
<dbReference type="InterPro" id="IPR026906">
    <property type="entry name" value="LRR_5"/>
</dbReference>
<dbReference type="AlphaFoldDB" id="A0A926F9G5"/>
<keyword evidence="1" id="KW-0732">Signal</keyword>
<keyword evidence="3" id="KW-1185">Reference proteome</keyword>
<reference evidence="2" key="1">
    <citation type="submission" date="2020-08" db="EMBL/GenBank/DDBJ databases">
        <title>Genome public.</title>
        <authorList>
            <person name="Liu C."/>
            <person name="Sun Q."/>
        </authorList>
    </citation>
    <scope>NUCLEOTIDE SEQUENCE</scope>
    <source>
        <strain evidence="2">N12</strain>
    </source>
</reference>
<gene>
    <name evidence="2" type="ORF">H8744_13855</name>
</gene>
<dbReference type="InterPro" id="IPR032675">
    <property type="entry name" value="LRR_dom_sf"/>
</dbReference>
<sequence length="349" mass="39233">MNIKHLFLGLLIAATTSGAMAQTVSKQYFVSKPGTLISLMTEEEANSVTHLTLTGKINAEDFRHLRDEFKNLQVLDISNAEIKMYSGKEGTHPGKFYVYMPNFIPAYAFCRMENGKAVGKQSLKQVILSEKTKNIEDAAFKGCENLYICQIRKKTPPNLLPEALADSVTAIFIPLGSTDEYRLKNRWENFAFLEGEPVTVKLQVGSLSTLESEIQKAAIQPKDINFLTIEGKLDNEDFKLIRNYMPNLVSVDISNTNATVIPDFTFSQKKYMLRIKLPHNLKTIGQRAFSNCTRLWDTIELPATLTAIEYGAFMGCDRLNYLVATGNELKTLGDDLFAPSTKNKLKYNK</sequence>
<feature type="signal peptide" evidence="1">
    <location>
        <begin position="1"/>
        <end position="21"/>
    </location>
</feature>
<accession>A0A926F9G5</accession>